<dbReference type="GO" id="GO:0042144">
    <property type="term" value="P:vacuole fusion, non-autophagic"/>
    <property type="evidence" value="ECO:0007669"/>
    <property type="project" value="TreeGrafter"/>
</dbReference>
<dbReference type="OrthoDB" id="1792at2759"/>
<keyword evidence="6" id="KW-1185">Reference proteome</keyword>
<dbReference type="EMBL" id="LT598462">
    <property type="protein sequence ID" value="SCU77523.1"/>
    <property type="molecule type" value="Genomic_DNA"/>
</dbReference>
<dbReference type="InterPro" id="IPR036322">
    <property type="entry name" value="WD40_repeat_dom_sf"/>
</dbReference>
<comment type="function">
    <text evidence="2">Essential for vacuolar protein sorting. Required for vacuole biogenesis, stability and to maintain vacuole morphology.</text>
</comment>
<dbReference type="SUPFAM" id="SSF50978">
    <property type="entry name" value="WD40 repeat-like"/>
    <property type="match status" value="1"/>
</dbReference>
<dbReference type="GO" id="GO:0005768">
    <property type="term" value="C:endosome"/>
    <property type="evidence" value="ECO:0007669"/>
    <property type="project" value="TreeGrafter"/>
</dbReference>
<dbReference type="GO" id="GO:0016197">
    <property type="term" value="P:endosomal transport"/>
    <property type="evidence" value="ECO:0007669"/>
    <property type="project" value="TreeGrafter"/>
</dbReference>
<name>A0A1G4ILP8_9SACH</name>
<dbReference type="Proteomes" id="UP000191024">
    <property type="component" value="Chromosome A"/>
</dbReference>
<feature type="domain" description="Vps16 C-terminal" evidence="3">
    <location>
        <begin position="481"/>
        <end position="792"/>
    </location>
</feature>
<proteinExistence type="inferred from homology"/>
<dbReference type="Pfam" id="PF04840">
    <property type="entry name" value="Vps16_C"/>
    <property type="match status" value="1"/>
</dbReference>
<dbReference type="AlphaFoldDB" id="A0A1G4ILP8"/>
<dbReference type="PIRSF" id="PIRSF007949">
    <property type="entry name" value="VPS16"/>
    <property type="match status" value="1"/>
</dbReference>
<comment type="similarity">
    <text evidence="1 2">Belongs to the VPS16 family.</text>
</comment>
<accession>A0A1G4ILP8</accession>
<evidence type="ECO:0000259" key="4">
    <source>
        <dbReference type="Pfam" id="PF04841"/>
    </source>
</evidence>
<evidence type="ECO:0000256" key="2">
    <source>
        <dbReference type="PIRNR" id="PIRNR007949"/>
    </source>
</evidence>
<reference evidence="5 6" key="1">
    <citation type="submission" date="2016-03" db="EMBL/GenBank/DDBJ databases">
        <authorList>
            <person name="Devillers H."/>
        </authorList>
    </citation>
    <scope>NUCLEOTIDE SEQUENCE [LARGE SCALE GENOMIC DNA]</scope>
    <source>
        <strain evidence="5">CBS 11717</strain>
    </source>
</reference>
<sequence length="799" mass="92281">MALNNPSFGWEKLQETFYRNRELCEFKGHIKGDFSWTLSTTLLTIERSDTLDIYQYNGNHVLSVKLDQLPLEPLKYAFDQHDHEALLIIMPDRIRKYKSWNPVQYVDMSLPEESQDTIWDYKDRTLITRSSQDVYFYDGNGIERIFQNKDDFTLLKKDQWDSNGEKVILLDVNDVFEVNINDKQITKAFSNESWHKVVISPQGFVCITNAKTNDVRIYKDLNFSLMETVLETYPLDTCWCADDTIACILNDGEVRLYSPTSVHISFWMPGSIRAYRTEADGLKVMVLEKCYLISKVQQSTANVFLIGSIEHSAILLDSLNLLSAHAPRAVENLKIINLETAVVECLEAATEELEPYWQKKLLSAVAFGKGSLSTEIFNPRSVVETCDKLRVLNALCDMGMPLTFREFEKLTLDGVLMRLSRLQLFHESAQICEFLRKNDRLPKIFEDWAKLKILTSPDDSDEALLGAIKNLANKLKVQLPMADVGYTAFCEGRYELARNLILLEPLPEVKLPLLLELDDNELALSEGKKQGNSGFLLSVLLLLKKKLTKVQFTKLLTLVMRDNELYNYYSRKDDNFLFDFYRHIDNYASLGQLVWQQGITTRNLAQFLPQIEEFYSRGQNDPVMKEDHNLIVRQLKIIKTQTSLDPSNNPDIVDRSLNETLKELLVQNRNKEVDSYVGKFRISQKKFYHLKCRALAQAGRFEELHKFAMERKSPIGYEPFFRYTIEQKRKKEASVYVSMISGIKYERAIQLYLYCGSFSDAIQLAFKEKDVQQLKSIYQSVPSNEPHLKALVTEALGKL</sequence>
<evidence type="ECO:0000313" key="5">
    <source>
        <dbReference type="EMBL" id="SCU77523.1"/>
    </source>
</evidence>
<keyword evidence="2" id="KW-0813">Transport</keyword>
<keyword evidence="2" id="KW-0653">Protein transport</keyword>
<dbReference type="Pfam" id="PF04841">
    <property type="entry name" value="Vps16_N"/>
    <property type="match status" value="1"/>
</dbReference>
<organism evidence="5 6">
    <name type="scientific">Lachancea mirantina</name>
    <dbReference type="NCBI Taxonomy" id="1230905"/>
    <lineage>
        <taxon>Eukaryota</taxon>
        <taxon>Fungi</taxon>
        <taxon>Dikarya</taxon>
        <taxon>Ascomycota</taxon>
        <taxon>Saccharomycotina</taxon>
        <taxon>Saccharomycetes</taxon>
        <taxon>Saccharomycetales</taxon>
        <taxon>Saccharomycetaceae</taxon>
        <taxon>Lachancea</taxon>
    </lineage>
</organism>
<evidence type="ECO:0000256" key="1">
    <source>
        <dbReference type="ARBA" id="ARBA00009250"/>
    </source>
</evidence>
<evidence type="ECO:0000313" key="6">
    <source>
        <dbReference type="Proteomes" id="UP000191024"/>
    </source>
</evidence>
<dbReference type="STRING" id="1230905.A0A1G4ILP8"/>
<dbReference type="InterPro" id="IPR006925">
    <property type="entry name" value="Vps16_C"/>
</dbReference>
<dbReference type="InterPro" id="IPR016534">
    <property type="entry name" value="VPS16"/>
</dbReference>
<dbReference type="InterPro" id="IPR006926">
    <property type="entry name" value="Vps16_N"/>
</dbReference>
<dbReference type="InterPro" id="IPR038132">
    <property type="entry name" value="Vps16_C_sf"/>
</dbReference>
<dbReference type="PANTHER" id="PTHR12811">
    <property type="entry name" value="VACUOLAR PROTEIN SORTING VPS16"/>
    <property type="match status" value="1"/>
</dbReference>
<dbReference type="GO" id="GO:0003779">
    <property type="term" value="F:actin binding"/>
    <property type="evidence" value="ECO:0007669"/>
    <property type="project" value="TreeGrafter"/>
</dbReference>
<dbReference type="Gene3D" id="1.10.150.780">
    <property type="entry name" value="Vps16, C-terminal region"/>
    <property type="match status" value="1"/>
</dbReference>
<dbReference type="GO" id="GO:0030897">
    <property type="term" value="C:HOPS complex"/>
    <property type="evidence" value="ECO:0007669"/>
    <property type="project" value="TreeGrafter"/>
</dbReference>
<protein>
    <recommendedName>
        <fullName evidence="2">Probable vacuolar protein sorting-associated protein 16 homolog</fullName>
    </recommendedName>
</protein>
<dbReference type="PANTHER" id="PTHR12811:SF0">
    <property type="entry name" value="VACUOLAR PROTEIN SORTING-ASSOCIATED PROTEIN 16 HOMOLOG"/>
    <property type="match status" value="1"/>
</dbReference>
<gene>
    <name evidence="5" type="ORF">LAMI_0A01442G</name>
</gene>
<feature type="domain" description="Vps16 N-terminal" evidence="4">
    <location>
        <begin position="6"/>
        <end position="375"/>
    </location>
</feature>
<evidence type="ECO:0000259" key="3">
    <source>
        <dbReference type="Pfam" id="PF04840"/>
    </source>
</evidence>
<dbReference type="GO" id="GO:0006886">
    <property type="term" value="P:intracellular protein transport"/>
    <property type="evidence" value="ECO:0007669"/>
    <property type="project" value="InterPro"/>
</dbReference>